<sequence length="119" mass="13535">MFTYEYAPAEHQCRQGKKRYKKSRREPMMSHAPCMSHLGILPMYGNANSASQVFVNELVSRALADGVSVGEQMCINHAERRKRETESIRHGKWRPEEATGRRFFCSTSRIEGGLARGST</sequence>
<keyword evidence="2" id="KW-1185">Reference proteome</keyword>
<name>A0A183UYY9_TOXCA</name>
<dbReference type="WBParaSite" id="TCNE_0001370901-mRNA-1">
    <property type="protein sequence ID" value="TCNE_0001370901-mRNA-1"/>
    <property type="gene ID" value="TCNE_0001370901"/>
</dbReference>
<gene>
    <name evidence="1" type="ORF">TCNE_LOCUS13709</name>
</gene>
<evidence type="ECO:0000313" key="1">
    <source>
        <dbReference type="EMBL" id="VDM45030.1"/>
    </source>
</evidence>
<dbReference type="AlphaFoldDB" id="A0A183UYY9"/>
<evidence type="ECO:0000313" key="2">
    <source>
        <dbReference type="Proteomes" id="UP000050794"/>
    </source>
</evidence>
<dbReference type="Proteomes" id="UP000050794">
    <property type="component" value="Unassembled WGS sequence"/>
</dbReference>
<proteinExistence type="predicted"/>
<dbReference type="EMBL" id="UYWY01021855">
    <property type="protein sequence ID" value="VDM45030.1"/>
    <property type="molecule type" value="Genomic_DNA"/>
</dbReference>
<reference evidence="3" key="1">
    <citation type="submission" date="2016-06" db="UniProtKB">
        <authorList>
            <consortium name="WormBaseParasite"/>
        </authorList>
    </citation>
    <scope>IDENTIFICATION</scope>
</reference>
<evidence type="ECO:0000313" key="3">
    <source>
        <dbReference type="WBParaSite" id="TCNE_0001370901-mRNA-1"/>
    </source>
</evidence>
<organism evidence="2 3">
    <name type="scientific">Toxocara canis</name>
    <name type="common">Canine roundworm</name>
    <dbReference type="NCBI Taxonomy" id="6265"/>
    <lineage>
        <taxon>Eukaryota</taxon>
        <taxon>Metazoa</taxon>
        <taxon>Ecdysozoa</taxon>
        <taxon>Nematoda</taxon>
        <taxon>Chromadorea</taxon>
        <taxon>Rhabditida</taxon>
        <taxon>Spirurina</taxon>
        <taxon>Ascaridomorpha</taxon>
        <taxon>Ascaridoidea</taxon>
        <taxon>Toxocaridae</taxon>
        <taxon>Toxocara</taxon>
    </lineage>
</organism>
<reference evidence="1 2" key="2">
    <citation type="submission" date="2018-11" db="EMBL/GenBank/DDBJ databases">
        <authorList>
            <consortium name="Pathogen Informatics"/>
        </authorList>
    </citation>
    <scope>NUCLEOTIDE SEQUENCE [LARGE SCALE GENOMIC DNA]</scope>
</reference>
<protein>
    <submittedName>
        <fullName evidence="3">Transposase</fullName>
    </submittedName>
</protein>
<accession>A0A183UYY9</accession>